<feature type="binding site" description="in other chain" evidence="8">
    <location>
        <begin position="14"/>
        <end position="17"/>
    </location>
    <ligand>
        <name>IMP</name>
        <dbReference type="ChEBI" id="CHEBI:58053"/>
        <note>ligand shared between dimeric partners</note>
    </ligand>
</feature>
<proteinExistence type="inferred from homology"/>
<feature type="binding site" evidence="8">
    <location>
        <position position="305"/>
    </location>
    <ligand>
        <name>GTP</name>
        <dbReference type="ChEBI" id="CHEBI:37565"/>
    </ligand>
</feature>
<evidence type="ECO:0000256" key="9">
    <source>
        <dbReference type="PROSITE-ProRule" id="PRU10134"/>
    </source>
</evidence>
<feature type="binding site" evidence="8">
    <location>
        <begin position="41"/>
        <end position="43"/>
    </location>
    <ligand>
        <name>GTP</name>
        <dbReference type="ChEBI" id="CHEBI:37565"/>
    </ligand>
</feature>
<evidence type="ECO:0000256" key="3">
    <source>
        <dbReference type="ARBA" id="ARBA00022723"/>
    </source>
</evidence>
<dbReference type="EMBL" id="SLUI01000015">
    <property type="protein sequence ID" value="TCL34517.1"/>
    <property type="molecule type" value="Genomic_DNA"/>
</dbReference>
<dbReference type="GO" id="GO:0005737">
    <property type="term" value="C:cytoplasm"/>
    <property type="evidence" value="ECO:0007669"/>
    <property type="project" value="UniProtKB-SubCell"/>
</dbReference>
<comment type="subcellular location">
    <subcellularLocation>
        <location evidence="8">Cytoplasm</location>
    </subcellularLocation>
</comment>
<feature type="active site" description="Proton acceptor" evidence="8">
    <location>
        <position position="14"/>
    </location>
</feature>
<dbReference type="NCBIfam" id="TIGR00184">
    <property type="entry name" value="purA"/>
    <property type="match status" value="1"/>
</dbReference>
<keyword evidence="2 8" id="KW-0436">Ligase</keyword>
<dbReference type="PANTHER" id="PTHR11846:SF0">
    <property type="entry name" value="ADENYLOSUCCINATE SYNTHETASE"/>
    <property type="match status" value="1"/>
</dbReference>
<dbReference type="InterPro" id="IPR018220">
    <property type="entry name" value="Adenylosuccin_syn_GTP-bd"/>
</dbReference>
<dbReference type="PANTHER" id="PTHR11846">
    <property type="entry name" value="ADENYLOSUCCINATE SYNTHETASE"/>
    <property type="match status" value="1"/>
</dbReference>
<comment type="similarity">
    <text evidence="8 10">Belongs to the adenylosuccinate synthetase family.</text>
</comment>
<feature type="binding site" evidence="8">
    <location>
        <begin position="13"/>
        <end position="19"/>
    </location>
    <ligand>
        <name>GTP</name>
        <dbReference type="ChEBI" id="CHEBI:37565"/>
    </ligand>
</feature>
<comment type="caution">
    <text evidence="11">The sequence shown here is derived from an EMBL/GenBank/DDBJ whole genome shotgun (WGS) entry which is preliminary data.</text>
</comment>
<dbReference type="SMART" id="SM00788">
    <property type="entry name" value="Adenylsucc_synt"/>
    <property type="match status" value="1"/>
</dbReference>
<gene>
    <name evidence="8" type="primary">purA</name>
    <name evidence="11" type="ORF">EV210_115104</name>
</gene>
<dbReference type="UniPathway" id="UPA00075">
    <property type="reaction ID" value="UER00335"/>
</dbReference>
<comment type="pathway">
    <text evidence="8 10">Purine metabolism; AMP biosynthesis via de novo pathway; AMP from IMP: step 1/2.</text>
</comment>
<dbReference type="GO" id="GO:0005525">
    <property type="term" value="F:GTP binding"/>
    <property type="evidence" value="ECO:0007669"/>
    <property type="project" value="UniProtKB-UniRule"/>
</dbReference>
<evidence type="ECO:0000256" key="8">
    <source>
        <dbReference type="HAMAP-Rule" id="MF_00011"/>
    </source>
</evidence>
<dbReference type="Gene3D" id="1.10.300.10">
    <property type="entry name" value="Adenylosuccinate Synthetase, subunit A, domain 2"/>
    <property type="match status" value="1"/>
</dbReference>
<keyword evidence="4 8" id="KW-0547">Nucleotide-binding</keyword>
<feature type="binding site" evidence="8">
    <location>
        <position position="41"/>
    </location>
    <ligand>
        <name>Mg(2+)</name>
        <dbReference type="ChEBI" id="CHEBI:18420"/>
    </ligand>
</feature>
<dbReference type="InterPro" id="IPR027417">
    <property type="entry name" value="P-loop_NTPase"/>
</dbReference>
<evidence type="ECO:0000256" key="7">
    <source>
        <dbReference type="ARBA" id="ARBA00023134"/>
    </source>
</evidence>
<keyword evidence="3 8" id="KW-0479">Metal-binding</keyword>
<feature type="binding site" evidence="8">
    <location>
        <begin position="331"/>
        <end position="333"/>
    </location>
    <ligand>
        <name>GTP</name>
        <dbReference type="ChEBI" id="CHEBI:37565"/>
    </ligand>
</feature>
<dbReference type="GO" id="GO:0000287">
    <property type="term" value="F:magnesium ion binding"/>
    <property type="evidence" value="ECO:0007669"/>
    <property type="project" value="UniProtKB-UniRule"/>
</dbReference>
<dbReference type="PROSITE" id="PS01266">
    <property type="entry name" value="ADENYLOSUCCIN_SYN_1"/>
    <property type="match status" value="1"/>
</dbReference>
<dbReference type="HAMAP" id="MF_00011">
    <property type="entry name" value="Adenylosucc_synth"/>
    <property type="match status" value="1"/>
</dbReference>
<dbReference type="Pfam" id="PF00709">
    <property type="entry name" value="Adenylsucc_synt"/>
    <property type="match status" value="1"/>
</dbReference>
<comment type="catalytic activity">
    <reaction evidence="8 10">
        <text>IMP + L-aspartate + GTP = N(6)-(1,2-dicarboxyethyl)-AMP + GDP + phosphate + 2 H(+)</text>
        <dbReference type="Rhea" id="RHEA:15753"/>
        <dbReference type="ChEBI" id="CHEBI:15378"/>
        <dbReference type="ChEBI" id="CHEBI:29991"/>
        <dbReference type="ChEBI" id="CHEBI:37565"/>
        <dbReference type="ChEBI" id="CHEBI:43474"/>
        <dbReference type="ChEBI" id="CHEBI:57567"/>
        <dbReference type="ChEBI" id="CHEBI:58053"/>
        <dbReference type="ChEBI" id="CHEBI:58189"/>
        <dbReference type="EC" id="6.3.4.4"/>
    </reaction>
</comment>
<dbReference type="NCBIfam" id="NF002223">
    <property type="entry name" value="PRK01117.1"/>
    <property type="match status" value="1"/>
</dbReference>
<dbReference type="FunFam" id="1.10.300.10:FF:000001">
    <property type="entry name" value="Adenylosuccinate synthetase"/>
    <property type="match status" value="1"/>
</dbReference>
<dbReference type="InterPro" id="IPR042109">
    <property type="entry name" value="Adenylosuccinate_synth_dom1"/>
</dbReference>
<evidence type="ECO:0000256" key="4">
    <source>
        <dbReference type="ARBA" id="ARBA00022741"/>
    </source>
</evidence>
<keyword evidence="7 8" id="KW-0342">GTP-binding</keyword>
<protein>
    <recommendedName>
        <fullName evidence="8 10">Adenylosuccinate synthetase</fullName>
        <shortName evidence="8">AMPSase</shortName>
        <shortName evidence="8">AdSS</shortName>
        <ecNumber evidence="8 10">6.3.4.4</ecNumber>
    </recommendedName>
    <alternativeName>
        <fullName evidence="8">IMP--aspartate ligase</fullName>
    </alternativeName>
</protein>
<feature type="active site" evidence="9">
    <location>
        <position position="140"/>
    </location>
</feature>
<keyword evidence="12" id="KW-1185">Reference proteome</keyword>
<comment type="subunit">
    <text evidence="1 8">Homodimer.</text>
</comment>
<dbReference type="Proteomes" id="UP000295063">
    <property type="component" value="Unassembled WGS sequence"/>
</dbReference>
<dbReference type="InterPro" id="IPR042110">
    <property type="entry name" value="Adenylosuccinate_synth_dom2"/>
</dbReference>
<evidence type="ECO:0000256" key="5">
    <source>
        <dbReference type="ARBA" id="ARBA00022755"/>
    </source>
</evidence>
<comment type="function">
    <text evidence="8">Plays an important role in the de novo pathway of purine nucleotide biosynthesis. Catalyzes the first committed step in the biosynthesis of AMP from IMP.</text>
</comment>
<name>A0A4R1Q0Y9_9FIRM</name>
<organism evidence="11 12">
    <name type="scientific">Anaerospora hongkongensis</name>
    <dbReference type="NCBI Taxonomy" id="244830"/>
    <lineage>
        <taxon>Bacteria</taxon>
        <taxon>Bacillati</taxon>
        <taxon>Bacillota</taxon>
        <taxon>Negativicutes</taxon>
        <taxon>Selenomonadales</taxon>
        <taxon>Sporomusaceae</taxon>
        <taxon>Anaerospora</taxon>
    </lineage>
</organism>
<dbReference type="GO" id="GO:0044208">
    <property type="term" value="P:'de novo' AMP biosynthetic process"/>
    <property type="evidence" value="ECO:0007669"/>
    <property type="project" value="UniProtKB-UniRule"/>
</dbReference>
<feature type="binding site" description="in other chain" evidence="8">
    <location>
        <position position="303"/>
    </location>
    <ligand>
        <name>IMP</name>
        <dbReference type="ChEBI" id="CHEBI:58053"/>
        <note>ligand shared between dimeric partners</note>
    </ligand>
</feature>
<feature type="active site" description="Proton donor" evidence="8">
    <location>
        <position position="42"/>
    </location>
</feature>
<feature type="binding site" description="in other chain" evidence="8">
    <location>
        <begin position="39"/>
        <end position="42"/>
    </location>
    <ligand>
        <name>IMP</name>
        <dbReference type="ChEBI" id="CHEBI:58053"/>
        <note>ligand shared between dimeric partners</note>
    </ligand>
</feature>
<sequence>MSSSVVVIGTQWGDEGKGKIVDFLAEKADVVVRYQGGNNAGHTVVVGGDEFKLQLLPSGILYQGKTCIVGNGVVVDPAVMLREIKGMHAKGIDASGLKVSNRAHVIMPYHRLQDELEELARGDHKIGTTKRGIGPCYGDKIDRVGIRMVDLLDEEEFSDKLKRNLEAKNQLLKQVYGVEGFDFEQVKAEYLGYAEELRQYVTDTATVLNESIKAGQKVLFEGAQATLLDLDHGTYPYVTSSHPIAGGACVGAGVGPKQIGKIIGVVKAYSTRVGEGPFPTELLDETGDTIRERGREFGTVTGRPRRCGWLDAAVVRYAGIVSSIEYMAITRLDILDGLKTLKICTGYKYKGEVINEFPASLKVLGEVEPIYEELPGWEETISGIRSYDELPANCRRYVERLSEVTGIAVGIVSVGPRRDQTMILHDMF</sequence>
<dbReference type="RefSeq" id="WP_132082922.1">
    <property type="nucleotide sequence ID" value="NZ_DAIMLW010000207.1"/>
</dbReference>
<dbReference type="InterPro" id="IPR033128">
    <property type="entry name" value="Adenylosuccin_syn_Lys_AS"/>
</dbReference>
<evidence type="ECO:0000313" key="11">
    <source>
        <dbReference type="EMBL" id="TCL34517.1"/>
    </source>
</evidence>
<dbReference type="InterPro" id="IPR042111">
    <property type="entry name" value="Adenylosuccinate_synth_dom3"/>
</dbReference>
<dbReference type="GO" id="GO:0046040">
    <property type="term" value="P:IMP metabolic process"/>
    <property type="evidence" value="ECO:0007669"/>
    <property type="project" value="TreeGrafter"/>
</dbReference>
<evidence type="ECO:0000256" key="6">
    <source>
        <dbReference type="ARBA" id="ARBA00022842"/>
    </source>
</evidence>
<dbReference type="GO" id="GO:0004019">
    <property type="term" value="F:adenylosuccinate synthase activity"/>
    <property type="evidence" value="ECO:0007669"/>
    <property type="project" value="UniProtKB-UniRule"/>
</dbReference>
<feature type="binding site" description="in other chain" evidence="8">
    <location>
        <position position="129"/>
    </location>
    <ligand>
        <name>IMP</name>
        <dbReference type="ChEBI" id="CHEBI:58053"/>
        <note>ligand shared between dimeric partners</note>
    </ligand>
</feature>
<keyword evidence="8" id="KW-0963">Cytoplasm</keyword>
<feature type="binding site" evidence="8">
    <location>
        <begin position="413"/>
        <end position="415"/>
    </location>
    <ligand>
        <name>GTP</name>
        <dbReference type="ChEBI" id="CHEBI:37565"/>
    </ligand>
</feature>
<feature type="binding site" evidence="8">
    <location>
        <position position="143"/>
    </location>
    <ligand>
        <name>IMP</name>
        <dbReference type="ChEBI" id="CHEBI:58053"/>
        <note>ligand shared between dimeric partners</note>
    </ligand>
</feature>
<reference evidence="11 12" key="1">
    <citation type="submission" date="2019-03" db="EMBL/GenBank/DDBJ databases">
        <title>Genomic Encyclopedia of Type Strains, Phase IV (KMG-IV): sequencing the most valuable type-strain genomes for metagenomic binning, comparative biology and taxonomic classification.</title>
        <authorList>
            <person name="Goeker M."/>
        </authorList>
    </citation>
    <scope>NUCLEOTIDE SEQUENCE [LARGE SCALE GENOMIC DNA]</scope>
    <source>
        <strain evidence="11 12">DSM 15969</strain>
    </source>
</reference>
<dbReference type="PROSITE" id="PS00513">
    <property type="entry name" value="ADENYLOSUCCIN_SYN_2"/>
    <property type="match status" value="1"/>
</dbReference>
<feature type="binding site" description="in other chain" evidence="8">
    <location>
        <position position="224"/>
    </location>
    <ligand>
        <name>IMP</name>
        <dbReference type="ChEBI" id="CHEBI:58053"/>
        <note>ligand shared between dimeric partners</note>
    </ligand>
</feature>
<dbReference type="Gene3D" id="3.40.440.10">
    <property type="entry name" value="Adenylosuccinate Synthetase, subunit A, domain 1"/>
    <property type="match status" value="1"/>
</dbReference>
<dbReference type="InterPro" id="IPR001114">
    <property type="entry name" value="Adenylosuccinate_synthetase"/>
</dbReference>
<dbReference type="AlphaFoldDB" id="A0A4R1Q0Y9"/>
<feature type="binding site" evidence="8">
    <location>
        <position position="14"/>
    </location>
    <ligand>
        <name>Mg(2+)</name>
        <dbReference type="ChEBI" id="CHEBI:18420"/>
    </ligand>
</feature>
<dbReference type="Gene3D" id="3.90.170.10">
    <property type="entry name" value="Adenylosuccinate Synthetase, subunit A, domain 3"/>
    <property type="match status" value="1"/>
</dbReference>
<comment type="cofactor">
    <cofactor evidence="8">
        <name>Mg(2+)</name>
        <dbReference type="ChEBI" id="CHEBI:18420"/>
    </cofactor>
    <text evidence="8">Binds 1 Mg(2+) ion per subunit.</text>
</comment>
<dbReference type="CDD" id="cd03108">
    <property type="entry name" value="AdSS"/>
    <property type="match status" value="1"/>
</dbReference>
<keyword evidence="6 8" id="KW-0460">Magnesium</keyword>
<dbReference type="EC" id="6.3.4.4" evidence="8 10"/>
<keyword evidence="5 8" id="KW-0658">Purine biosynthesis</keyword>
<dbReference type="FunFam" id="3.90.170.10:FF:000001">
    <property type="entry name" value="Adenylosuccinate synthetase"/>
    <property type="match status" value="1"/>
</dbReference>
<dbReference type="SUPFAM" id="SSF52540">
    <property type="entry name" value="P-loop containing nucleoside triphosphate hydrolases"/>
    <property type="match status" value="1"/>
</dbReference>
<accession>A0A4R1Q0Y9</accession>
<evidence type="ECO:0000256" key="1">
    <source>
        <dbReference type="ARBA" id="ARBA00011738"/>
    </source>
</evidence>
<evidence type="ECO:0000256" key="10">
    <source>
        <dbReference type="RuleBase" id="RU000520"/>
    </source>
</evidence>
<dbReference type="OrthoDB" id="9807553at2"/>
<evidence type="ECO:0000256" key="2">
    <source>
        <dbReference type="ARBA" id="ARBA00022598"/>
    </source>
</evidence>
<evidence type="ECO:0000313" key="12">
    <source>
        <dbReference type="Proteomes" id="UP000295063"/>
    </source>
</evidence>
<feature type="binding site" evidence="8">
    <location>
        <begin position="299"/>
        <end position="305"/>
    </location>
    <ligand>
        <name>substrate</name>
    </ligand>
</feature>
<feature type="binding site" description="in other chain" evidence="8">
    <location>
        <position position="239"/>
    </location>
    <ligand>
        <name>IMP</name>
        <dbReference type="ChEBI" id="CHEBI:58053"/>
        <note>ligand shared between dimeric partners</note>
    </ligand>
</feature>